<feature type="transmembrane region" description="Helical" evidence="9">
    <location>
        <begin position="139"/>
        <end position="159"/>
    </location>
</feature>
<organism evidence="12 13">
    <name type="scientific">Streptomyces luteosporeus</name>
    <dbReference type="NCBI Taxonomy" id="173856"/>
    <lineage>
        <taxon>Bacteria</taxon>
        <taxon>Bacillati</taxon>
        <taxon>Actinomycetota</taxon>
        <taxon>Actinomycetes</taxon>
        <taxon>Kitasatosporales</taxon>
        <taxon>Streptomycetaceae</taxon>
        <taxon>Streptomyces</taxon>
    </lineage>
</organism>
<evidence type="ECO:0000256" key="3">
    <source>
        <dbReference type="ARBA" id="ARBA00022553"/>
    </source>
</evidence>
<dbReference type="InterPro" id="IPR050482">
    <property type="entry name" value="Sensor_HK_TwoCompSys"/>
</dbReference>
<dbReference type="InterPro" id="IPR011712">
    <property type="entry name" value="Sig_transdc_His_kin_sub3_dim/P"/>
</dbReference>
<dbReference type="SUPFAM" id="SSF55874">
    <property type="entry name" value="ATPase domain of HSP90 chaperone/DNA topoisomerase II/histidine kinase"/>
    <property type="match status" value="1"/>
</dbReference>
<feature type="transmembrane region" description="Helical" evidence="9">
    <location>
        <begin position="16"/>
        <end position="36"/>
    </location>
</feature>
<gene>
    <name evidence="12" type="ORF">GCM10010315_45630</name>
</gene>
<dbReference type="Proteomes" id="UP001500886">
    <property type="component" value="Unassembled WGS sequence"/>
</dbReference>
<feature type="domain" description="Histidine kinase/HSP90-like ATPase" evidence="10">
    <location>
        <begin position="304"/>
        <end position="396"/>
    </location>
</feature>
<keyword evidence="5" id="KW-0547">Nucleotide-binding</keyword>
<keyword evidence="8" id="KW-0902">Two-component regulatory system</keyword>
<evidence type="ECO:0000259" key="11">
    <source>
        <dbReference type="Pfam" id="PF07730"/>
    </source>
</evidence>
<evidence type="ECO:0000259" key="10">
    <source>
        <dbReference type="Pfam" id="PF02518"/>
    </source>
</evidence>
<evidence type="ECO:0000313" key="12">
    <source>
        <dbReference type="EMBL" id="GAA2721827.1"/>
    </source>
</evidence>
<keyword evidence="9" id="KW-0472">Membrane</keyword>
<dbReference type="PANTHER" id="PTHR24421">
    <property type="entry name" value="NITRATE/NITRITE SENSOR PROTEIN NARX-RELATED"/>
    <property type="match status" value="1"/>
</dbReference>
<dbReference type="CDD" id="cd16917">
    <property type="entry name" value="HATPase_UhpB-NarQ-NarX-like"/>
    <property type="match status" value="1"/>
</dbReference>
<dbReference type="PANTHER" id="PTHR24421:SF10">
    <property type="entry name" value="NITRATE_NITRITE SENSOR PROTEIN NARQ"/>
    <property type="match status" value="1"/>
</dbReference>
<dbReference type="EMBL" id="BAAASL010000018">
    <property type="protein sequence ID" value="GAA2721827.1"/>
    <property type="molecule type" value="Genomic_DNA"/>
</dbReference>
<feature type="transmembrane region" description="Helical" evidence="9">
    <location>
        <begin position="86"/>
        <end position="105"/>
    </location>
</feature>
<keyword evidence="3" id="KW-0597">Phosphoprotein</keyword>
<dbReference type="GO" id="GO:0016301">
    <property type="term" value="F:kinase activity"/>
    <property type="evidence" value="ECO:0007669"/>
    <property type="project" value="UniProtKB-KW"/>
</dbReference>
<dbReference type="Pfam" id="PF07730">
    <property type="entry name" value="HisKA_3"/>
    <property type="match status" value="1"/>
</dbReference>
<evidence type="ECO:0000256" key="7">
    <source>
        <dbReference type="ARBA" id="ARBA00022840"/>
    </source>
</evidence>
<feature type="domain" description="Signal transduction histidine kinase subgroup 3 dimerisation and phosphoacceptor" evidence="11">
    <location>
        <begin position="191"/>
        <end position="254"/>
    </location>
</feature>
<evidence type="ECO:0000256" key="2">
    <source>
        <dbReference type="ARBA" id="ARBA00012438"/>
    </source>
</evidence>
<proteinExistence type="predicted"/>
<keyword evidence="6 12" id="KW-0418">Kinase</keyword>
<keyword evidence="13" id="KW-1185">Reference proteome</keyword>
<evidence type="ECO:0000256" key="1">
    <source>
        <dbReference type="ARBA" id="ARBA00000085"/>
    </source>
</evidence>
<sequence length="402" mass="41984">MPGLFTLPDRPHRDDVLIAVAGLVGGLVLWFLGLRGHRSWVPGLSPRWALLALVAMAGLELLRRTMPEPALVLGTLVFAVDLATGANLLATLLMFTDLIYAAVLYGPAGAARRVPRTCEALTVVATVVAFAVARKPEALLVGVGVAVVAVAPAWTGVAVRTHRDAARVARLNAERTALLAEMDRREAVVAERARMARELHDMVAGHLSAIAIHSSAALSIDEPAASREALGVIRENSVQGLAEMRRLIGLLRDTTGAEEPAPTPTLAGLDALVERARAVVPDERFAFRLDDVRGPGALPAPVELAAYRIVQESLTNAVKHAAPGEVRVELARGVDGGGGLTVRVTSALGDGPGHRAPGAGAGVVGMRERVELLGGRLTAGPAAGGAMWEVRAELPVDEEDAG</sequence>
<evidence type="ECO:0000256" key="4">
    <source>
        <dbReference type="ARBA" id="ARBA00022679"/>
    </source>
</evidence>
<keyword evidence="7" id="KW-0067">ATP-binding</keyword>
<dbReference type="Gene3D" id="1.20.5.1930">
    <property type="match status" value="1"/>
</dbReference>
<feature type="transmembrane region" description="Helical" evidence="9">
    <location>
        <begin position="117"/>
        <end position="133"/>
    </location>
</feature>
<comment type="catalytic activity">
    <reaction evidence="1">
        <text>ATP + protein L-histidine = ADP + protein N-phospho-L-histidine.</text>
        <dbReference type="EC" id="2.7.13.3"/>
    </reaction>
</comment>
<dbReference type="InterPro" id="IPR036890">
    <property type="entry name" value="HATPase_C_sf"/>
</dbReference>
<keyword evidence="9" id="KW-1133">Transmembrane helix</keyword>
<dbReference type="Gene3D" id="3.30.565.10">
    <property type="entry name" value="Histidine kinase-like ATPase, C-terminal domain"/>
    <property type="match status" value="1"/>
</dbReference>
<feature type="transmembrane region" description="Helical" evidence="9">
    <location>
        <begin position="48"/>
        <end position="66"/>
    </location>
</feature>
<evidence type="ECO:0000256" key="5">
    <source>
        <dbReference type="ARBA" id="ARBA00022741"/>
    </source>
</evidence>
<keyword evidence="4" id="KW-0808">Transferase</keyword>
<keyword evidence="9" id="KW-0812">Transmembrane</keyword>
<accession>A0ABN3TZD0</accession>
<evidence type="ECO:0000256" key="6">
    <source>
        <dbReference type="ARBA" id="ARBA00022777"/>
    </source>
</evidence>
<dbReference type="Pfam" id="PF02518">
    <property type="entry name" value="HATPase_c"/>
    <property type="match status" value="1"/>
</dbReference>
<name>A0ABN3TZD0_9ACTN</name>
<comment type="caution">
    <text evidence="12">The sequence shown here is derived from an EMBL/GenBank/DDBJ whole genome shotgun (WGS) entry which is preliminary data.</text>
</comment>
<reference evidence="12 13" key="1">
    <citation type="journal article" date="2019" name="Int. J. Syst. Evol. Microbiol.">
        <title>The Global Catalogue of Microorganisms (GCM) 10K type strain sequencing project: providing services to taxonomists for standard genome sequencing and annotation.</title>
        <authorList>
            <consortium name="The Broad Institute Genomics Platform"/>
            <consortium name="The Broad Institute Genome Sequencing Center for Infectious Disease"/>
            <person name="Wu L."/>
            <person name="Ma J."/>
        </authorList>
    </citation>
    <scope>NUCLEOTIDE SEQUENCE [LARGE SCALE GENOMIC DNA]</scope>
    <source>
        <strain evidence="12 13">JCM 4542</strain>
    </source>
</reference>
<evidence type="ECO:0000313" key="13">
    <source>
        <dbReference type="Proteomes" id="UP001500886"/>
    </source>
</evidence>
<evidence type="ECO:0000256" key="9">
    <source>
        <dbReference type="SAM" id="Phobius"/>
    </source>
</evidence>
<dbReference type="InterPro" id="IPR003594">
    <property type="entry name" value="HATPase_dom"/>
</dbReference>
<dbReference type="RefSeq" id="WP_344437339.1">
    <property type="nucleotide sequence ID" value="NZ_BAAASL010000018.1"/>
</dbReference>
<evidence type="ECO:0000256" key="8">
    <source>
        <dbReference type="ARBA" id="ARBA00023012"/>
    </source>
</evidence>
<dbReference type="EC" id="2.7.13.3" evidence="2"/>
<protein>
    <recommendedName>
        <fullName evidence="2">histidine kinase</fullName>
        <ecNumber evidence="2">2.7.13.3</ecNumber>
    </recommendedName>
</protein>